<feature type="region of interest" description="Disordered" evidence="3">
    <location>
        <begin position="1"/>
        <end position="91"/>
    </location>
</feature>
<evidence type="ECO:0000313" key="4">
    <source>
        <dbReference type="EMBL" id="TCK63315.1"/>
    </source>
</evidence>
<feature type="compositionally biased region" description="Acidic residues" evidence="3">
    <location>
        <begin position="147"/>
        <end position="162"/>
    </location>
</feature>
<feature type="compositionally biased region" description="Acidic residues" evidence="3">
    <location>
        <begin position="170"/>
        <end position="184"/>
    </location>
</feature>
<sequence length="184" mass="20672">MAHKKKNRKGGLLAPRKTADFKSERELPTNKVKKGKGHKSGSRQQPKNEQAASSSSQKSQATDRRVGSKKPVQLVAPGSLAKTGPVEPIRKPKVATLSFSEELDKLEQDPKLAALLDRADDGELLSDAENQWLEQRLERISELMDELGITDEEEIDEPQSSDEWDRFDSDDWDDFSDDEQGSRR</sequence>
<keyword evidence="1" id="KW-0343">GTPase activation</keyword>
<dbReference type="GO" id="GO:0005096">
    <property type="term" value="F:GTPase activator activity"/>
    <property type="evidence" value="ECO:0007669"/>
    <property type="project" value="UniProtKB-KW"/>
</dbReference>
<keyword evidence="5" id="KW-1185">Reference proteome</keyword>
<gene>
    <name evidence="4" type="ORF">EV690_0200</name>
</gene>
<feature type="compositionally biased region" description="Low complexity" evidence="3">
    <location>
        <begin position="50"/>
        <end position="60"/>
    </location>
</feature>
<evidence type="ECO:0000256" key="2">
    <source>
        <dbReference type="ARBA" id="ARBA00022517"/>
    </source>
</evidence>
<reference evidence="4 5" key="1">
    <citation type="submission" date="2019-03" db="EMBL/GenBank/DDBJ databases">
        <title>Genomic Encyclopedia of Type Strains, Phase IV (KMG-IV): sequencing the most valuable type-strain genomes for metagenomic binning, comparative biology and taxonomic classification.</title>
        <authorList>
            <person name="Goeker M."/>
        </authorList>
    </citation>
    <scope>NUCLEOTIDE SEQUENCE [LARGE SCALE GENOMIC DNA]</scope>
    <source>
        <strain evidence="4 5">DSM 18577</strain>
    </source>
</reference>
<feature type="region of interest" description="Disordered" evidence="3">
    <location>
        <begin position="147"/>
        <end position="184"/>
    </location>
</feature>
<organism evidence="4 5">
    <name type="scientific">Celerinatantimonas diazotrophica</name>
    <dbReference type="NCBI Taxonomy" id="412034"/>
    <lineage>
        <taxon>Bacteria</taxon>
        <taxon>Pseudomonadati</taxon>
        <taxon>Pseudomonadota</taxon>
        <taxon>Gammaproteobacteria</taxon>
        <taxon>Celerinatantimonadaceae</taxon>
        <taxon>Celerinatantimonas</taxon>
    </lineage>
</organism>
<evidence type="ECO:0000256" key="1">
    <source>
        <dbReference type="ARBA" id="ARBA00022468"/>
    </source>
</evidence>
<dbReference type="RefSeq" id="WP_131911073.1">
    <property type="nucleotide sequence ID" value="NZ_OU594967.1"/>
</dbReference>
<dbReference type="AlphaFoldDB" id="A0A4R1KF57"/>
<keyword evidence="2" id="KW-0690">Ribosome biogenesis</keyword>
<name>A0A4R1KF57_9GAMM</name>
<dbReference type="GO" id="GO:0042254">
    <property type="term" value="P:ribosome biogenesis"/>
    <property type="evidence" value="ECO:0007669"/>
    <property type="project" value="UniProtKB-KW"/>
</dbReference>
<dbReference type="Pfam" id="PF04220">
    <property type="entry name" value="YihI"/>
    <property type="match status" value="1"/>
</dbReference>
<feature type="compositionally biased region" description="Basic residues" evidence="3">
    <location>
        <begin position="31"/>
        <end position="41"/>
    </location>
</feature>
<evidence type="ECO:0000313" key="5">
    <source>
        <dbReference type="Proteomes" id="UP000295565"/>
    </source>
</evidence>
<proteinExistence type="predicted"/>
<dbReference type="Proteomes" id="UP000295565">
    <property type="component" value="Unassembled WGS sequence"/>
</dbReference>
<feature type="compositionally biased region" description="Basic and acidic residues" evidence="3">
    <location>
        <begin position="17"/>
        <end position="28"/>
    </location>
</feature>
<dbReference type="NCBIfam" id="NF003560">
    <property type="entry name" value="PRK05244.1-1"/>
    <property type="match status" value="1"/>
</dbReference>
<evidence type="ECO:0000256" key="3">
    <source>
        <dbReference type="SAM" id="MobiDB-lite"/>
    </source>
</evidence>
<evidence type="ECO:0008006" key="6">
    <source>
        <dbReference type="Google" id="ProtNLM"/>
    </source>
</evidence>
<protein>
    <recommendedName>
        <fullName evidence="6">Der GTPase-activating protein YihI</fullName>
    </recommendedName>
</protein>
<dbReference type="EMBL" id="SMGD01000002">
    <property type="protein sequence ID" value="TCK63315.1"/>
    <property type="molecule type" value="Genomic_DNA"/>
</dbReference>
<dbReference type="InterPro" id="IPR007336">
    <property type="entry name" value="YihI"/>
</dbReference>
<dbReference type="OrthoDB" id="5677577at2"/>
<comment type="caution">
    <text evidence="4">The sequence shown here is derived from an EMBL/GenBank/DDBJ whole genome shotgun (WGS) entry which is preliminary data.</text>
</comment>
<accession>A0A4R1KF57</accession>